<accession>A0A8J4VKY7</accession>
<keyword evidence="3" id="KW-1185">Reference proteome</keyword>
<evidence type="ECO:0000256" key="1">
    <source>
        <dbReference type="SAM" id="MobiDB-lite"/>
    </source>
</evidence>
<dbReference type="Proteomes" id="UP000737018">
    <property type="component" value="Unassembled WGS sequence"/>
</dbReference>
<proteinExistence type="predicted"/>
<organism evidence="2 3">
    <name type="scientific">Castanea mollissima</name>
    <name type="common">Chinese chestnut</name>
    <dbReference type="NCBI Taxonomy" id="60419"/>
    <lineage>
        <taxon>Eukaryota</taxon>
        <taxon>Viridiplantae</taxon>
        <taxon>Streptophyta</taxon>
        <taxon>Embryophyta</taxon>
        <taxon>Tracheophyta</taxon>
        <taxon>Spermatophyta</taxon>
        <taxon>Magnoliopsida</taxon>
        <taxon>eudicotyledons</taxon>
        <taxon>Gunneridae</taxon>
        <taxon>Pentapetalae</taxon>
        <taxon>rosids</taxon>
        <taxon>fabids</taxon>
        <taxon>Fagales</taxon>
        <taxon>Fagaceae</taxon>
        <taxon>Castanea</taxon>
    </lineage>
</organism>
<protein>
    <submittedName>
        <fullName evidence="2">Uncharacterized protein</fullName>
    </submittedName>
</protein>
<reference evidence="2" key="1">
    <citation type="submission" date="2020-03" db="EMBL/GenBank/DDBJ databases">
        <title>Castanea mollissima Vanexum genome sequencing.</title>
        <authorList>
            <person name="Staton M."/>
        </authorList>
    </citation>
    <scope>NUCLEOTIDE SEQUENCE</scope>
    <source>
        <tissue evidence="2">Leaf</tissue>
    </source>
</reference>
<name>A0A8J4VKY7_9ROSI</name>
<feature type="compositionally biased region" description="Low complexity" evidence="1">
    <location>
        <begin position="59"/>
        <end position="77"/>
    </location>
</feature>
<dbReference type="EMBL" id="JRKL02004061">
    <property type="protein sequence ID" value="KAF3953459.1"/>
    <property type="molecule type" value="Genomic_DNA"/>
</dbReference>
<feature type="region of interest" description="Disordered" evidence="1">
    <location>
        <begin position="129"/>
        <end position="190"/>
    </location>
</feature>
<comment type="caution">
    <text evidence="2">The sequence shown here is derived from an EMBL/GenBank/DDBJ whole genome shotgun (WGS) entry which is preliminary data.</text>
</comment>
<feature type="compositionally biased region" description="Polar residues" evidence="1">
    <location>
        <begin position="87"/>
        <end position="105"/>
    </location>
</feature>
<gene>
    <name evidence="2" type="ORF">CMV_021096</name>
</gene>
<evidence type="ECO:0000313" key="2">
    <source>
        <dbReference type="EMBL" id="KAF3953459.1"/>
    </source>
</evidence>
<sequence>MTKNLTSTSETLPAAMELDLDSFLNSPLTSDDDDDNDKDNHHSLNSIPHRTIDEILNASVSSTSSPPTSPPSVYSRVSDPKHDQDDTVSVSTTKQPSSDFSSIPLQAQHDENPSLQLFSRVRPGINYPDDPFKRLSNSKPLPSLFRGQRLRRQWQPPGLSRRRTPPRSSRGGPPVEASRRARILSEENQR</sequence>
<dbReference type="AlphaFoldDB" id="A0A8J4VKY7"/>
<evidence type="ECO:0000313" key="3">
    <source>
        <dbReference type="Proteomes" id="UP000737018"/>
    </source>
</evidence>
<feature type="region of interest" description="Disordered" evidence="1">
    <location>
        <begin position="23"/>
        <end position="112"/>
    </location>
</feature>
<feature type="compositionally biased region" description="Basic and acidic residues" evidence="1">
    <location>
        <begin position="177"/>
        <end position="190"/>
    </location>
</feature>